<sequence length="332" mass="37027">MPPLLLLASPHSVPVTAVSGHRPTAHLRYPPRLPQPNPKPNPRRLPPPLKCAALPSATSPHPPRNPNPSLVDGFLLVVSFLGILPRDSPERWRRLLAISEEAESRLAGIPPHLIHAITSSEDRRFFFHPGVDCHGISRAIVKYPNGGGGSTITQQLMKRIFLTSERKISRKFIEGLLSLLIEKRMSKTKIFYSYLSTMYWGHGMFGIESASSFYFQKQPIFLTVGESALLAGILPAPEILNPFTDPRRGKSSQQRVLRRMVAEGFLDMETALKVAKQPLRLHKENKLCFAVVDPPTTRSFFDAPRPLDPKHLQGGSTLNETTRAACCICNLW</sequence>
<evidence type="ECO:0000256" key="1">
    <source>
        <dbReference type="ARBA" id="ARBA00022679"/>
    </source>
</evidence>
<dbReference type="RefSeq" id="XP_020089722.1">
    <property type="nucleotide sequence ID" value="XM_020234133.1"/>
</dbReference>
<accession>A0A6P5F246</accession>
<feature type="compositionally biased region" description="Pro residues" evidence="2">
    <location>
        <begin position="31"/>
        <end position="49"/>
    </location>
</feature>
<evidence type="ECO:0000259" key="3">
    <source>
        <dbReference type="Pfam" id="PF00912"/>
    </source>
</evidence>
<dbReference type="Pfam" id="PF00912">
    <property type="entry name" value="Transgly"/>
    <property type="match status" value="1"/>
</dbReference>
<dbReference type="SUPFAM" id="SSF53955">
    <property type="entry name" value="Lysozyme-like"/>
    <property type="match status" value="1"/>
</dbReference>
<feature type="region of interest" description="Disordered" evidence="2">
    <location>
        <begin position="16"/>
        <end position="66"/>
    </location>
</feature>
<proteinExistence type="predicted"/>
<evidence type="ECO:0000313" key="5">
    <source>
        <dbReference type="RefSeq" id="XP_020089722.1"/>
    </source>
</evidence>
<evidence type="ECO:0000256" key="2">
    <source>
        <dbReference type="SAM" id="MobiDB-lite"/>
    </source>
</evidence>
<dbReference type="Gene3D" id="1.10.3810.10">
    <property type="entry name" value="Biosynthetic peptidoglycan transglycosylase-like"/>
    <property type="match status" value="1"/>
</dbReference>
<gene>
    <name evidence="5" type="primary">LOC109711206</name>
</gene>
<dbReference type="AlphaFoldDB" id="A0A6P5F246"/>
<dbReference type="InterPro" id="IPR050396">
    <property type="entry name" value="Glycosyltr_51/Transpeptidase"/>
</dbReference>
<protein>
    <submittedName>
        <fullName evidence="5">Uncharacterized protein LOC109711206 isoform X1</fullName>
    </submittedName>
</protein>
<dbReference type="Proteomes" id="UP000515123">
    <property type="component" value="Linkage group 6"/>
</dbReference>
<dbReference type="OrthoDB" id="2017226at2759"/>
<evidence type="ECO:0000313" key="4">
    <source>
        <dbReference type="Proteomes" id="UP000515123"/>
    </source>
</evidence>
<name>A0A6P5F246_ANACO</name>
<reference evidence="4" key="1">
    <citation type="journal article" date="2015" name="Nat. Genet.">
        <title>The pineapple genome and the evolution of CAM photosynthesis.</title>
        <authorList>
            <person name="Ming R."/>
            <person name="VanBuren R."/>
            <person name="Wai C.M."/>
            <person name="Tang H."/>
            <person name="Schatz M.C."/>
            <person name="Bowers J.E."/>
            <person name="Lyons E."/>
            <person name="Wang M.L."/>
            <person name="Chen J."/>
            <person name="Biggers E."/>
            <person name="Zhang J."/>
            <person name="Huang L."/>
            <person name="Zhang L."/>
            <person name="Miao W."/>
            <person name="Zhang J."/>
            <person name="Ye Z."/>
            <person name="Miao C."/>
            <person name="Lin Z."/>
            <person name="Wang H."/>
            <person name="Zhou H."/>
            <person name="Yim W.C."/>
            <person name="Priest H.D."/>
            <person name="Zheng C."/>
            <person name="Woodhouse M."/>
            <person name="Edger P.P."/>
            <person name="Guyot R."/>
            <person name="Guo H.B."/>
            <person name="Guo H."/>
            <person name="Zheng G."/>
            <person name="Singh R."/>
            <person name="Sharma A."/>
            <person name="Min X."/>
            <person name="Zheng Y."/>
            <person name="Lee H."/>
            <person name="Gurtowski J."/>
            <person name="Sedlazeck F.J."/>
            <person name="Harkess A."/>
            <person name="McKain M.R."/>
            <person name="Liao Z."/>
            <person name="Fang J."/>
            <person name="Liu J."/>
            <person name="Zhang X."/>
            <person name="Zhang Q."/>
            <person name="Hu W."/>
            <person name="Qin Y."/>
            <person name="Wang K."/>
            <person name="Chen L.Y."/>
            <person name="Shirley N."/>
            <person name="Lin Y.R."/>
            <person name="Liu L.Y."/>
            <person name="Hernandez A.G."/>
            <person name="Wright C.L."/>
            <person name="Bulone V."/>
            <person name="Tuskan G.A."/>
            <person name="Heath K."/>
            <person name="Zee F."/>
            <person name="Moore P.H."/>
            <person name="Sunkar R."/>
            <person name="Leebens-Mack J.H."/>
            <person name="Mockler T."/>
            <person name="Bennetzen J.L."/>
            <person name="Freeling M."/>
            <person name="Sankoff D."/>
            <person name="Paterson A.H."/>
            <person name="Zhu X."/>
            <person name="Yang X."/>
            <person name="Smith J.A."/>
            <person name="Cushman J.C."/>
            <person name="Paull R.E."/>
            <person name="Yu Q."/>
        </authorList>
    </citation>
    <scope>NUCLEOTIDE SEQUENCE [LARGE SCALE GENOMIC DNA]</scope>
    <source>
        <strain evidence="4">cv. F153</strain>
    </source>
</reference>
<dbReference type="InterPro" id="IPR036950">
    <property type="entry name" value="PBP_transglycosylase"/>
</dbReference>
<dbReference type="InterPro" id="IPR023346">
    <property type="entry name" value="Lysozyme-like_dom_sf"/>
</dbReference>
<dbReference type="InterPro" id="IPR001264">
    <property type="entry name" value="Glyco_trans_51"/>
</dbReference>
<dbReference type="PANTHER" id="PTHR32282">
    <property type="entry name" value="BINDING PROTEIN TRANSPEPTIDASE, PUTATIVE-RELATED"/>
    <property type="match status" value="1"/>
</dbReference>
<organism evidence="4 5">
    <name type="scientific">Ananas comosus</name>
    <name type="common">Pineapple</name>
    <name type="synonym">Ananas ananas</name>
    <dbReference type="NCBI Taxonomy" id="4615"/>
    <lineage>
        <taxon>Eukaryota</taxon>
        <taxon>Viridiplantae</taxon>
        <taxon>Streptophyta</taxon>
        <taxon>Embryophyta</taxon>
        <taxon>Tracheophyta</taxon>
        <taxon>Spermatophyta</taxon>
        <taxon>Magnoliopsida</taxon>
        <taxon>Liliopsida</taxon>
        <taxon>Poales</taxon>
        <taxon>Bromeliaceae</taxon>
        <taxon>Bromelioideae</taxon>
        <taxon>Ananas</taxon>
    </lineage>
</organism>
<keyword evidence="4" id="KW-1185">Reference proteome</keyword>
<feature type="domain" description="Glycosyl transferase family 51" evidence="3">
    <location>
        <begin position="105"/>
        <end position="260"/>
    </location>
</feature>
<reference evidence="5" key="2">
    <citation type="submission" date="2025-08" db="UniProtKB">
        <authorList>
            <consortium name="RefSeq"/>
        </authorList>
    </citation>
    <scope>IDENTIFICATION</scope>
    <source>
        <tissue evidence="5">Leaf</tissue>
    </source>
</reference>
<keyword evidence="1" id="KW-0808">Transferase</keyword>
<dbReference type="GO" id="GO:0008955">
    <property type="term" value="F:peptidoglycan glycosyltransferase activity"/>
    <property type="evidence" value="ECO:0007669"/>
    <property type="project" value="TreeGrafter"/>
</dbReference>
<dbReference type="GeneID" id="109711206"/>
<dbReference type="PANTHER" id="PTHR32282:SF33">
    <property type="entry name" value="PEPTIDOGLYCAN GLYCOSYLTRANSFERASE"/>
    <property type="match status" value="1"/>
</dbReference>